<feature type="repeat" description="TPR" evidence="3">
    <location>
        <begin position="835"/>
        <end position="868"/>
    </location>
</feature>
<gene>
    <name evidence="5" type="primary">lmp1</name>
</gene>
<dbReference type="SMART" id="SM01426">
    <property type="entry name" value="SAM_HD_adjacent"/>
    <property type="match status" value="8"/>
</dbReference>
<accession>Q9AHK5</accession>
<keyword evidence="2 3" id="KW-0802">TPR repeat</keyword>
<feature type="compositionally biased region" description="Polar residues" evidence="4">
    <location>
        <begin position="178"/>
        <end position="191"/>
    </location>
</feature>
<evidence type="ECO:0000256" key="1">
    <source>
        <dbReference type="ARBA" id="ARBA00022737"/>
    </source>
</evidence>
<organism evidence="5">
    <name type="scientific">Borreliella burgdorferi</name>
    <name type="common">Lyme disease spirochete</name>
    <name type="synonym">Borrelia burgdorferi</name>
    <dbReference type="NCBI Taxonomy" id="139"/>
    <lineage>
        <taxon>Bacteria</taxon>
        <taxon>Pseudomonadati</taxon>
        <taxon>Spirochaetota</taxon>
        <taxon>Spirochaetia</taxon>
        <taxon>Spirochaetales</taxon>
        <taxon>Borreliaceae</taxon>
        <taxon>Borreliella</taxon>
    </lineage>
</organism>
<name>Q9AHK5_BORBG</name>
<dbReference type="InterPro" id="IPR019734">
    <property type="entry name" value="TPR_rpt"/>
</dbReference>
<sequence length="1179" mass="135291">MNKKRTNFSVLLLLIFLLILSFGGFGYYIYQSKLNDKNREIMLNEVKNSVIDRNYKKAYSVAKLLQDKYPKNEDIAMLTNTLAEIANSSPFESNELQRDSANQILDKIKGQENTKTNVNENFDIAFNNRYIKDSAITENYADRNDDIGIEDEDISEFKKSKIPEKVNQNAKPKEEDQAIQSSNPKLNVNDQKNLFNLEKLKKNLSEKSNSENILKNPQNIENYKQNSNFSKDSKEKNSEHILKTLDNSKYSKNDNATSLKDIPSNSKKESDFSLPSQTIIGKINRPYSYLIKKELYEILDDINTGRAALGKNRLKKLIKKGLSNKFQKVNELIESLKNKEASNLLLTLIKKDIEPNLINIPNIPKDPYKKDIFHLNKKDKKTQQSEDLKSKIYSIKPTDLENPKTRQQAIKDLNEFLKINPNDTYASKTLAQANKIQQSEDLKSKVYSIKPTDLENPKTRQQAIKDLNEFLKINPNDTYASKTLAQANKIQQSEDLKSKVYSIKPTDLENPKTRQQAIKDLNEFLKINPNDTYASKTLAQANKIQQSEDLKSKVYSIKPTDLENPKTRQQAIKDLNEFLKINPNDTYASKTLAQANKIQQSEDLKSKVYSIKPTDLENPKTRQQAIKDLNEFLKINPNDTYASKTLAQANKIQQSEDLKSKVYSIKPTDLENPKTRQQAIKDLNEFLKINPNDTYASKTLAQANKIQQSEDLKSKVYSIKPTDLENPKTRQQAIKDLNEFLKINPNDTYASKTLAQANKIQQSEDLKSKVYSIKPTDLENPKTRQQAIKDLNEFLKINPNDTYASKTLAQAYENNGDLPKVENVYEKIAKLTNAQEDYYKLGIIRFKLKKYEHSIGSFDQTIRLNPKHKKAHNNKGIALIMLNKNKKAVESFEKAIQIDKNYDTAYYQKGIAEEKNGDMQQAFTSFKNAYNIDKKPNYALKAGIVSNNLGNFKESEEYLGFFNDNTKKPNEIAIYNLSIAKFENNKLEESLEIINKAINLNPEKSEYLYLKASINLKNENYPNAISLYSSVIEKNPENTSAYINLAKAYEKSGNKAQAISTLEKIINKNNKLALNNLGILYKKQKNYQKAIEIFEKAIKNSDIEAKYNLATTLIEINDNTRAKDLLKEYTKLKPNNPEALHALGIIEYNENNNDQILRELVKKFPNYKKNENIRKIIGI</sequence>
<feature type="repeat" description="TPR" evidence="3">
    <location>
        <begin position="1071"/>
        <end position="1104"/>
    </location>
</feature>
<protein>
    <submittedName>
        <fullName evidence="5">LMP1</fullName>
    </submittedName>
</protein>
<proteinExistence type="predicted"/>
<feature type="repeat" description="TPR" evidence="3">
    <location>
        <begin position="971"/>
        <end position="1004"/>
    </location>
</feature>
<dbReference type="PROSITE" id="PS50293">
    <property type="entry name" value="TPR_REGION"/>
    <property type="match status" value="1"/>
</dbReference>
<feature type="repeat" description="TPR" evidence="3">
    <location>
        <begin position="903"/>
        <end position="936"/>
    </location>
</feature>
<dbReference type="GO" id="GO:0046813">
    <property type="term" value="P:receptor-mediated virion attachment to host cell"/>
    <property type="evidence" value="ECO:0007669"/>
    <property type="project" value="TreeGrafter"/>
</dbReference>
<dbReference type="Gene3D" id="1.25.40.10">
    <property type="entry name" value="Tetratricopeptide repeat domain"/>
    <property type="match status" value="7"/>
</dbReference>
<dbReference type="InterPro" id="IPR011990">
    <property type="entry name" value="TPR-like_helical_dom_sf"/>
</dbReference>
<dbReference type="GO" id="GO:0009279">
    <property type="term" value="C:cell outer membrane"/>
    <property type="evidence" value="ECO:0007669"/>
    <property type="project" value="TreeGrafter"/>
</dbReference>
<reference evidence="5" key="1">
    <citation type="submission" date="2000-09" db="EMBL/GenBank/DDBJ databases">
        <authorList>
            <person name="Dunn J.J."/>
        </authorList>
    </citation>
    <scope>NUCLEOTIDE SEQUENCE</scope>
    <source>
        <strain evidence="5">K48</strain>
    </source>
</reference>
<dbReference type="SMART" id="SM00028">
    <property type="entry name" value="TPR"/>
    <property type="match status" value="9"/>
</dbReference>
<feature type="compositionally biased region" description="Polar residues" evidence="4">
    <location>
        <begin position="245"/>
        <end position="258"/>
    </location>
</feature>
<feature type="compositionally biased region" description="Basic and acidic residues" evidence="4">
    <location>
        <begin position="231"/>
        <end position="243"/>
    </location>
</feature>
<dbReference type="PROSITE" id="PS50005">
    <property type="entry name" value="TPR"/>
    <property type="match status" value="6"/>
</dbReference>
<feature type="repeat" description="TPR" evidence="3">
    <location>
        <begin position="869"/>
        <end position="902"/>
    </location>
</feature>
<feature type="region of interest" description="Disordered" evidence="4">
    <location>
        <begin position="163"/>
        <end position="192"/>
    </location>
</feature>
<dbReference type="InterPro" id="IPR006597">
    <property type="entry name" value="Sel1-like"/>
</dbReference>
<evidence type="ECO:0000256" key="4">
    <source>
        <dbReference type="SAM" id="MobiDB-lite"/>
    </source>
</evidence>
<dbReference type="SUPFAM" id="SSF48452">
    <property type="entry name" value="TPR-like"/>
    <property type="match status" value="4"/>
</dbReference>
<dbReference type="EMBL" id="AF305610">
    <property type="protein sequence ID" value="AAK18802.1"/>
    <property type="molecule type" value="Genomic_DNA"/>
</dbReference>
<dbReference type="InterPro" id="IPR050498">
    <property type="entry name" value="Ycf3"/>
</dbReference>
<dbReference type="Pfam" id="PF13432">
    <property type="entry name" value="TPR_16"/>
    <property type="match status" value="1"/>
</dbReference>
<evidence type="ECO:0000313" key="5">
    <source>
        <dbReference type="EMBL" id="AAK18802.1"/>
    </source>
</evidence>
<keyword evidence="1" id="KW-0677">Repeat</keyword>
<feature type="region of interest" description="Disordered" evidence="4">
    <location>
        <begin position="206"/>
        <end position="273"/>
    </location>
</feature>
<dbReference type="AlphaFoldDB" id="Q9AHK5"/>
<feature type="repeat" description="TPR" evidence="3">
    <location>
        <begin position="1005"/>
        <end position="1038"/>
    </location>
</feature>
<evidence type="ECO:0000256" key="2">
    <source>
        <dbReference type="ARBA" id="ARBA00022803"/>
    </source>
</evidence>
<feature type="compositionally biased region" description="Polar residues" evidence="4">
    <location>
        <begin position="215"/>
        <end position="230"/>
    </location>
</feature>
<dbReference type="SMART" id="SM00671">
    <property type="entry name" value="SEL1"/>
    <property type="match status" value="3"/>
</dbReference>
<dbReference type="PANTHER" id="PTHR44858">
    <property type="entry name" value="TETRATRICOPEPTIDE REPEAT PROTEIN 6"/>
    <property type="match status" value="1"/>
</dbReference>
<dbReference type="PANTHER" id="PTHR44858:SF1">
    <property type="entry name" value="UDP-N-ACETYLGLUCOSAMINE--PEPTIDE N-ACETYLGLUCOSAMINYLTRANSFERASE SPINDLY-RELATED"/>
    <property type="match status" value="1"/>
</dbReference>
<dbReference type="Pfam" id="PF14559">
    <property type="entry name" value="TPR_19"/>
    <property type="match status" value="2"/>
</dbReference>
<evidence type="ECO:0000256" key="3">
    <source>
        <dbReference type="PROSITE-ProRule" id="PRU00339"/>
    </source>
</evidence>